<dbReference type="FunFam" id="3.60.21.60:FF:000008">
    <property type="entry name" value="DNA polymerase alpha subunit B"/>
    <property type="match status" value="1"/>
</dbReference>
<evidence type="ECO:0000256" key="4">
    <source>
        <dbReference type="ARBA" id="ARBA00022705"/>
    </source>
</evidence>
<comment type="subcellular location">
    <subcellularLocation>
        <location evidence="1 6">Nucleus</location>
    </subcellularLocation>
</comment>
<name>A0A8E2JSC1_9PEZI</name>
<feature type="compositionally biased region" description="Polar residues" evidence="7">
    <location>
        <begin position="117"/>
        <end position="129"/>
    </location>
</feature>
<comment type="similarity">
    <text evidence="2 6">Belongs to the DNA polymerase alpha subunit B family.</text>
</comment>
<keyword evidence="5 6" id="KW-0539">Nucleus</keyword>
<dbReference type="InterPro" id="IPR016722">
    <property type="entry name" value="DNA_pol_alpha_bsu"/>
</dbReference>
<evidence type="ECO:0000256" key="5">
    <source>
        <dbReference type="ARBA" id="ARBA00023242"/>
    </source>
</evidence>
<dbReference type="Proteomes" id="UP000250140">
    <property type="component" value="Unassembled WGS sequence"/>
</dbReference>
<gene>
    <name evidence="10" type="ORF">AOQ84DRAFT_295237</name>
</gene>
<dbReference type="GO" id="GO:0006270">
    <property type="term" value="P:DNA replication initiation"/>
    <property type="evidence" value="ECO:0007669"/>
    <property type="project" value="TreeGrafter"/>
</dbReference>
<evidence type="ECO:0000256" key="2">
    <source>
        <dbReference type="ARBA" id="ARBA00007299"/>
    </source>
</evidence>
<dbReference type="InterPro" id="IPR054300">
    <property type="entry name" value="OB_DPOA2"/>
</dbReference>
<dbReference type="PIRSF" id="PIRSF018300">
    <property type="entry name" value="DNA_pol_alph_2"/>
    <property type="match status" value="1"/>
</dbReference>
<dbReference type="PANTHER" id="PTHR23061">
    <property type="entry name" value="DNA POLYMERASE 2 ALPHA 70 KDA SUBUNIT"/>
    <property type="match status" value="1"/>
</dbReference>
<dbReference type="Gene3D" id="3.60.21.60">
    <property type="match status" value="2"/>
</dbReference>
<dbReference type="Pfam" id="PF04042">
    <property type="entry name" value="DNA_pol_E_B"/>
    <property type="match status" value="1"/>
</dbReference>
<evidence type="ECO:0000256" key="6">
    <source>
        <dbReference type="PIRNR" id="PIRNR018300"/>
    </source>
</evidence>
<feature type="compositionally biased region" description="Basic and acidic residues" evidence="7">
    <location>
        <begin position="78"/>
        <end position="95"/>
    </location>
</feature>
<dbReference type="OrthoDB" id="336885at2759"/>
<evidence type="ECO:0000313" key="11">
    <source>
        <dbReference type="Proteomes" id="UP000250140"/>
    </source>
</evidence>
<dbReference type="InterPro" id="IPR007185">
    <property type="entry name" value="DNA_pol_a/d/e_bsu"/>
</dbReference>
<dbReference type="AlphaFoldDB" id="A0A8E2JSC1"/>
<keyword evidence="11" id="KW-1185">Reference proteome</keyword>
<feature type="compositionally biased region" description="Polar residues" evidence="7">
    <location>
        <begin position="142"/>
        <end position="152"/>
    </location>
</feature>
<dbReference type="GO" id="GO:0003677">
    <property type="term" value="F:DNA binding"/>
    <property type="evidence" value="ECO:0007669"/>
    <property type="project" value="InterPro"/>
</dbReference>
<evidence type="ECO:0000259" key="8">
    <source>
        <dbReference type="Pfam" id="PF04042"/>
    </source>
</evidence>
<dbReference type="PANTHER" id="PTHR23061:SF12">
    <property type="entry name" value="DNA POLYMERASE ALPHA SUBUNIT B"/>
    <property type="match status" value="1"/>
</dbReference>
<accession>A0A8E2JSC1</accession>
<proteinExistence type="inferred from homology"/>
<feature type="domain" description="DNA polymerase alpha/delta/epsilon subunit B" evidence="8">
    <location>
        <begin position="373"/>
        <end position="626"/>
    </location>
</feature>
<feature type="domain" description="DNA polymerase alpha subunit B OB" evidence="9">
    <location>
        <begin position="229"/>
        <end position="336"/>
    </location>
</feature>
<evidence type="ECO:0000259" key="9">
    <source>
        <dbReference type="Pfam" id="PF22062"/>
    </source>
</evidence>
<dbReference type="FunFam" id="3.60.21.60:FF:000005">
    <property type="entry name" value="DNA polymerase alpha subunit B"/>
    <property type="match status" value="1"/>
</dbReference>
<protein>
    <recommendedName>
        <fullName evidence="3 6">DNA polymerase alpha subunit B</fullName>
    </recommendedName>
</protein>
<feature type="region of interest" description="Disordered" evidence="7">
    <location>
        <begin position="78"/>
        <end position="152"/>
    </location>
</feature>
<organism evidence="10 11">
    <name type="scientific">Glonium stellatum</name>
    <dbReference type="NCBI Taxonomy" id="574774"/>
    <lineage>
        <taxon>Eukaryota</taxon>
        <taxon>Fungi</taxon>
        <taxon>Dikarya</taxon>
        <taxon>Ascomycota</taxon>
        <taxon>Pezizomycotina</taxon>
        <taxon>Dothideomycetes</taxon>
        <taxon>Pleosporomycetidae</taxon>
        <taxon>Gloniales</taxon>
        <taxon>Gloniaceae</taxon>
        <taxon>Glonium</taxon>
    </lineage>
</organism>
<dbReference type="Pfam" id="PF22062">
    <property type="entry name" value="OB_DPOA2"/>
    <property type="match status" value="1"/>
</dbReference>
<sequence>MDDIETELNERFDRYAASSSGLPPEILGELQSMLRVYSISSEELFFKWEAYSMKMGGDEIKLDLKTARDFRKDIQDVLERESRGKAHARNNEKRPTAPTPRAGGKNTDVLDGLVPNTPRTSILNGVNDSSTKRRSHFDTAAAKSSKNYPMSSPGGFQTPFSNGEVTNAKEFVFADREHAGDIAEQLNGHIELPQAPGEPPTEPRIKLKANTDMAKFSYKTMAMKLSEASEVLDDRIDEFLALVQAHHNIENGAFGNPTNQSTSEIIAVGRIALDSSEGRLNAASIVLETSRRTGAGRRIPLRIDSLPSYSFFPGQIVALRGTNASGDFFTVREVLPIPLLSQPASQPSELDACNIRLLDTLSSDPSSSRPLTILIASGPYTTDDSLDFSPLHALLDTAVSSVADALILIGPFLDAEHPLIRTGDFDLPPSATKPDQATLTDVFRHYISSALQSLASRLPACSIILVPSLRDAISRHAVFPQDKLPKKELGLPRQVSVVTNPMTLTVNEFVIGMSSLDILDMLRREECVGGKAKAQNLLERGARAVIEQRSFLPVFPPTARESLVAAGGEVGGEKYINRILEKENGASSPSMPLGTTVDTSYLKLGEWLNVRPDVLISPSILNPFAKVVESVLVINPGTLSKRKAAGTFARMTVLPAKVTNEDRDAFAKNKDLITHKMFERTRVDVIKI</sequence>
<evidence type="ECO:0000256" key="7">
    <source>
        <dbReference type="SAM" id="MobiDB-lite"/>
    </source>
</evidence>
<evidence type="ECO:0000256" key="1">
    <source>
        <dbReference type="ARBA" id="ARBA00004123"/>
    </source>
</evidence>
<dbReference type="GO" id="GO:0005658">
    <property type="term" value="C:alpha DNA polymerase:primase complex"/>
    <property type="evidence" value="ECO:0007669"/>
    <property type="project" value="TreeGrafter"/>
</dbReference>
<evidence type="ECO:0000256" key="3">
    <source>
        <dbReference type="ARBA" id="ARBA00018596"/>
    </source>
</evidence>
<reference evidence="10 11" key="1">
    <citation type="journal article" date="2016" name="Nat. Commun.">
        <title>Ectomycorrhizal ecology is imprinted in the genome of the dominant symbiotic fungus Cenococcum geophilum.</title>
        <authorList>
            <consortium name="DOE Joint Genome Institute"/>
            <person name="Peter M."/>
            <person name="Kohler A."/>
            <person name="Ohm R.A."/>
            <person name="Kuo A."/>
            <person name="Krutzmann J."/>
            <person name="Morin E."/>
            <person name="Arend M."/>
            <person name="Barry K.W."/>
            <person name="Binder M."/>
            <person name="Choi C."/>
            <person name="Clum A."/>
            <person name="Copeland A."/>
            <person name="Grisel N."/>
            <person name="Haridas S."/>
            <person name="Kipfer T."/>
            <person name="LaButti K."/>
            <person name="Lindquist E."/>
            <person name="Lipzen A."/>
            <person name="Maire R."/>
            <person name="Meier B."/>
            <person name="Mihaltcheva S."/>
            <person name="Molinier V."/>
            <person name="Murat C."/>
            <person name="Poggeler S."/>
            <person name="Quandt C.A."/>
            <person name="Sperisen C."/>
            <person name="Tritt A."/>
            <person name="Tisserant E."/>
            <person name="Crous P.W."/>
            <person name="Henrissat B."/>
            <person name="Nehls U."/>
            <person name="Egli S."/>
            <person name="Spatafora J.W."/>
            <person name="Grigoriev I.V."/>
            <person name="Martin F.M."/>
        </authorList>
    </citation>
    <scope>NUCLEOTIDE SEQUENCE [LARGE SCALE GENOMIC DNA]</scope>
    <source>
        <strain evidence="10 11">CBS 207.34</strain>
    </source>
</reference>
<comment type="function">
    <text evidence="6">Accessory subunit of the DNA polymerase alpha complex (also known as the alpha DNA polymerase-primase complex) which plays an essential role in the initiation of DNA synthesis.</text>
</comment>
<keyword evidence="4 6" id="KW-0235">DNA replication</keyword>
<dbReference type="EMBL" id="KV749883">
    <property type="protein sequence ID" value="OCL07369.1"/>
    <property type="molecule type" value="Genomic_DNA"/>
</dbReference>
<evidence type="ECO:0000313" key="10">
    <source>
        <dbReference type="EMBL" id="OCL07369.1"/>
    </source>
</evidence>